<evidence type="ECO:0000313" key="11">
    <source>
        <dbReference type="EMBL" id="CAG1844792.1"/>
    </source>
</evidence>
<keyword evidence="6 9" id="KW-0804">Transcription</keyword>
<evidence type="ECO:0000313" key="13">
    <source>
        <dbReference type="Proteomes" id="UP000012960"/>
    </source>
</evidence>
<evidence type="ECO:0000256" key="7">
    <source>
        <dbReference type="ARBA" id="ARBA00023242"/>
    </source>
</evidence>
<dbReference type="InterPro" id="IPR045174">
    <property type="entry name" value="Dof"/>
</dbReference>
<dbReference type="EMBL" id="HG996469">
    <property type="protein sequence ID" value="CAG1844792.1"/>
    <property type="molecule type" value="Genomic_DNA"/>
</dbReference>
<dbReference type="InterPro" id="IPR003851">
    <property type="entry name" value="Znf_Dof"/>
</dbReference>
<dbReference type="GO" id="GO:0005634">
    <property type="term" value="C:nucleus"/>
    <property type="evidence" value="ECO:0007669"/>
    <property type="project" value="UniProtKB-SubCell"/>
</dbReference>
<dbReference type="PROSITE" id="PS50884">
    <property type="entry name" value="ZF_DOF_2"/>
    <property type="match status" value="1"/>
</dbReference>
<evidence type="ECO:0000256" key="1">
    <source>
        <dbReference type="ARBA" id="ARBA00022723"/>
    </source>
</evidence>
<dbReference type="AlphaFoldDB" id="A0A804IZ29"/>
<dbReference type="PANTHER" id="PTHR31992:SF75">
    <property type="entry name" value="DOF ZINC FINGER PROTEIN"/>
    <property type="match status" value="1"/>
</dbReference>
<sequence length="336" mass="36754">MRDRFLISGHGSTRATRRINYRKYGITADRIDSGRSNMTSTTTALAAVRIADRPSSQEHQAALQCPRCDSTNTKFCYFNNYSMSQPRHFCRACKRYWTRGGTLRNVPVGGGCRKNKRVKKPTTMTAKVSPHCPPLPRPIVLPNTLESLSPPRCTSKHIDTSIFRSSPTLPNTIHIPACTAAFDPQPQVSALGAGFPPNRGDDDEYHLRQLFEQLPLTNEYPLFGSSLSSASAASLLVSSLEQPGRNEGSQALLAQEDLREFGNFGTIKEVNNQQGETNGRINNSHIGWQFSTGNSLGAFGSAATKVSPTDTSFLYSREATGWADAVSGWSSAAHLI</sequence>
<dbReference type="Gramene" id="Ma04_t39860.1">
    <property type="protein sequence ID" value="Ma04_p39860.1"/>
    <property type="gene ID" value="Ma04_g39860"/>
</dbReference>
<dbReference type="Pfam" id="PF02701">
    <property type="entry name" value="Zn_ribbon_Dof"/>
    <property type="match status" value="1"/>
</dbReference>
<comment type="function">
    <text evidence="9">Transcription factor that binds specifically to a 5'-AA[AG]G-3' consensus core sequence.</text>
</comment>
<evidence type="ECO:0000256" key="3">
    <source>
        <dbReference type="ARBA" id="ARBA00022833"/>
    </source>
</evidence>
<protein>
    <recommendedName>
        <fullName evidence="9">Dof zinc finger protein</fullName>
    </recommendedName>
</protein>
<dbReference type="InParanoid" id="A0A804IZ29"/>
<keyword evidence="5 8" id="KW-0238">DNA-binding</keyword>
<keyword evidence="2 8" id="KW-0863">Zinc-finger</keyword>
<organism evidence="12 13">
    <name type="scientific">Musa acuminata subsp. malaccensis</name>
    <name type="common">Wild banana</name>
    <name type="synonym">Musa malaccensis</name>
    <dbReference type="NCBI Taxonomy" id="214687"/>
    <lineage>
        <taxon>Eukaryota</taxon>
        <taxon>Viridiplantae</taxon>
        <taxon>Streptophyta</taxon>
        <taxon>Embryophyta</taxon>
        <taxon>Tracheophyta</taxon>
        <taxon>Spermatophyta</taxon>
        <taxon>Magnoliopsida</taxon>
        <taxon>Liliopsida</taxon>
        <taxon>Zingiberales</taxon>
        <taxon>Musaceae</taxon>
        <taxon>Musa</taxon>
    </lineage>
</organism>
<evidence type="ECO:0000259" key="10">
    <source>
        <dbReference type="PROSITE" id="PS50884"/>
    </source>
</evidence>
<gene>
    <name evidence="11" type="ORF">GSMUA_145870.1</name>
</gene>
<proteinExistence type="predicted"/>
<evidence type="ECO:0000256" key="6">
    <source>
        <dbReference type="ARBA" id="ARBA00023163"/>
    </source>
</evidence>
<dbReference type="Proteomes" id="UP000012960">
    <property type="component" value="Unplaced"/>
</dbReference>
<accession>A0A804IZ29</accession>
<keyword evidence="13" id="KW-1185">Reference proteome</keyword>
<comment type="subcellular location">
    <subcellularLocation>
        <location evidence="8 9">Nucleus</location>
    </subcellularLocation>
</comment>
<dbReference type="PANTHER" id="PTHR31992">
    <property type="entry name" value="DOF ZINC FINGER PROTEIN DOF1.4-RELATED"/>
    <property type="match status" value="1"/>
</dbReference>
<name>A0A804IZ29_MUSAM</name>
<dbReference type="EnsemblPlants" id="Ma04_t39860.1">
    <property type="protein sequence ID" value="Ma04_p39860.1"/>
    <property type="gene ID" value="Ma04_g39860"/>
</dbReference>
<keyword evidence="3 9" id="KW-0862">Zinc</keyword>
<evidence type="ECO:0000256" key="2">
    <source>
        <dbReference type="ARBA" id="ARBA00022771"/>
    </source>
</evidence>
<evidence type="ECO:0000256" key="4">
    <source>
        <dbReference type="ARBA" id="ARBA00023015"/>
    </source>
</evidence>
<evidence type="ECO:0000256" key="8">
    <source>
        <dbReference type="PROSITE-ProRule" id="PRU00071"/>
    </source>
</evidence>
<feature type="domain" description="Dof-type" evidence="10">
    <location>
        <begin position="63"/>
        <end position="117"/>
    </location>
</feature>
<keyword evidence="1 9" id="KW-0479">Metal-binding</keyword>
<dbReference type="GO" id="GO:0008270">
    <property type="term" value="F:zinc ion binding"/>
    <property type="evidence" value="ECO:0007669"/>
    <property type="project" value="UniProtKB-KW"/>
</dbReference>
<dbReference type="GO" id="GO:0003700">
    <property type="term" value="F:DNA-binding transcription factor activity"/>
    <property type="evidence" value="ECO:0007669"/>
    <property type="project" value="UniProtKB-UniRule"/>
</dbReference>
<evidence type="ECO:0000313" key="12">
    <source>
        <dbReference type="EnsemblPlants" id="Ma04_p39860.1"/>
    </source>
</evidence>
<evidence type="ECO:0000256" key="9">
    <source>
        <dbReference type="RuleBase" id="RU369094"/>
    </source>
</evidence>
<dbReference type="GO" id="GO:0003677">
    <property type="term" value="F:DNA binding"/>
    <property type="evidence" value="ECO:0007669"/>
    <property type="project" value="UniProtKB-UniRule"/>
</dbReference>
<evidence type="ECO:0000256" key="5">
    <source>
        <dbReference type="ARBA" id="ARBA00023125"/>
    </source>
</evidence>
<keyword evidence="4 9" id="KW-0805">Transcription regulation</keyword>
<dbReference type="PROSITE" id="PS01361">
    <property type="entry name" value="ZF_DOF_1"/>
    <property type="match status" value="1"/>
</dbReference>
<reference evidence="11" key="1">
    <citation type="submission" date="2021-03" db="EMBL/GenBank/DDBJ databases">
        <authorList>
            <consortium name="Genoscope - CEA"/>
            <person name="William W."/>
        </authorList>
    </citation>
    <scope>NUCLEOTIDE SEQUENCE</scope>
    <source>
        <strain evidence="11">Doubled-haploid Pahang</strain>
    </source>
</reference>
<dbReference type="OrthoDB" id="1927254at2759"/>
<dbReference type="OMA" id="HIPACTA"/>
<keyword evidence="7 8" id="KW-0539">Nucleus</keyword>
<reference evidence="12" key="2">
    <citation type="submission" date="2021-05" db="UniProtKB">
        <authorList>
            <consortium name="EnsemblPlants"/>
        </authorList>
    </citation>
    <scope>IDENTIFICATION</scope>
    <source>
        <strain evidence="12">subsp. malaccensis</strain>
    </source>
</reference>